<dbReference type="KEGG" id="abaw:D5400_09005"/>
<organism evidence="1 2">
    <name type="scientific">Georhizobium profundi</name>
    <dbReference type="NCBI Taxonomy" id="2341112"/>
    <lineage>
        <taxon>Bacteria</taxon>
        <taxon>Pseudomonadati</taxon>
        <taxon>Pseudomonadota</taxon>
        <taxon>Alphaproteobacteria</taxon>
        <taxon>Hyphomicrobiales</taxon>
        <taxon>Rhizobiaceae</taxon>
        <taxon>Georhizobium</taxon>
    </lineage>
</organism>
<name>A0A3S9B3D7_9HYPH</name>
<dbReference type="InterPro" id="IPR036465">
    <property type="entry name" value="vWFA_dom_sf"/>
</dbReference>
<dbReference type="Proteomes" id="UP000268192">
    <property type="component" value="Chromosome"/>
</dbReference>
<gene>
    <name evidence="1" type="ORF">D5400_09005</name>
</gene>
<dbReference type="Pfam" id="PF06707">
    <property type="entry name" value="DUF1194"/>
    <property type="match status" value="1"/>
</dbReference>
<protein>
    <submittedName>
        <fullName evidence="1">DUF1194 domain-containing protein</fullName>
    </submittedName>
</protein>
<dbReference type="RefSeq" id="WP_126009682.1">
    <property type="nucleotide sequence ID" value="NZ_CP032509.1"/>
</dbReference>
<dbReference type="AlphaFoldDB" id="A0A3S9B3D7"/>
<reference evidence="1 2" key="1">
    <citation type="submission" date="2018-09" db="EMBL/GenBank/DDBJ databases">
        <title>Marinorhizobium profundi gen. nov., sp. nov., isolated from a deep-sea sediment sample from the New Britain Trench and proposal of Marinorhizobiaceae fam. nov. in the order Rhizobiales of the class Alphaproteobacteria.</title>
        <authorList>
            <person name="Cao J."/>
        </authorList>
    </citation>
    <scope>NUCLEOTIDE SEQUENCE [LARGE SCALE GENOMIC DNA]</scope>
    <source>
        <strain evidence="1 2">WS11</strain>
    </source>
</reference>
<dbReference type="InterPro" id="IPR010607">
    <property type="entry name" value="DUF1194"/>
</dbReference>
<dbReference type="EMBL" id="CP032509">
    <property type="protein sequence ID" value="AZN71391.1"/>
    <property type="molecule type" value="Genomic_DNA"/>
</dbReference>
<dbReference type="Gene3D" id="3.40.50.410">
    <property type="entry name" value="von Willebrand factor, type A domain"/>
    <property type="match status" value="1"/>
</dbReference>
<evidence type="ECO:0000313" key="2">
    <source>
        <dbReference type="Proteomes" id="UP000268192"/>
    </source>
</evidence>
<accession>A0A3S9B3D7</accession>
<proteinExistence type="predicted"/>
<dbReference type="OrthoDB" id="9792179at2"/>
<keyword evidence="2" id="KW-1185">Reference proteome</keyword>
<sequence length="299" mass="32208">MPGTIRGWLWALPLTLGFHTLGSGLPSSALAQEDNTVDVELVLAVDASWSMDFEEQIIQRDGYASAFRSEEVIEAIIYGGYGRVAVTYVEWAGMGSQEIVVPWTLIDSAEAAHAFADALERGTPRHFRRTSISGAISFSSQLFDENAFEGLRKVIDISGDGPNNQGAPVTLARDRAVEAGITINGLPLMTNAPGETMGYAIDNLDGYFAECVIGGGGAFVIPVTSWQEFPQAVRRKLVLELAGAMPGDPIDPVGFTNLRQARDVPPVISAQASNPAASDVDCLIGERIWNDRRQIWSVP</sequence>
<evidence type="ECO:0000313" key="1">
    <source>
        <dbReference type="EMBL" id="AZN71391.1"/>
    </source>
</evidence>
<dbReference type="SUPFAM" id="SSF53300">
    <property type="entry name" value="vWA-like"/>
    <property type="match status" value="1"/>
</dbReference>